<dbReference type="GO" id="GO:0004591">
    <property type="term" value="F:oxoglutarate dehydrogenase (succinyl-transferring) activity"/>
    <property type="evidence" value="ECO:0007669"/>
    <property type="project" value="TreeGrafter"/>
</dbReference>
<keyword evidence="6" id="KW-1185">Reference proteome</keyword>
<feature type="compositionally biased region" description="Polar residues" evidence="4">
    <location>
        <begin position="38"/>
        <end position="61"/>
    </location>
</feature>
<organism evidence="5 6">
    <name type="scientific">Podospora fimiseda</name>
    <dbReference type="NCBI Taxonomy" id="252190"/>
    <lineage>
        <taxon>Eukaryota</taxon>
        <taxon>Fungi</taxon>
        <taxon>Dikarya</taxon>
        <taxon>Ascomycota</taxon>
        <taxon>Pezizomycotina</taxon>
        <taxon>Sordariomycetes</taxon>
        <taxon>Sordariomycetidae</taxon>
        <taxon>Sordariales</taxon>
        <taxon>Podosporaceae</taxon>
        <taxon>Podospora</taxon>
    </lineage>
</organism>
<evidence type="ECO:0000256" key="1">
    <source>
        <dbReference type="ARBA" id="ARBA00004173"/>
    </source>
</evidence>
<dbReference type="PANTHER" id="PTHR31601:SF2">
    <property type="entry name" value="ALPHA-KETOGLUTARATE DEHYDROGENASE COMPONENT 4"/>
    <property type="match status" value="1"/>
</dbReference>
<evidence type="ECO:0000313" key="6">
    <source>
        <dbReference type="Proteomes" id="UP001301958"/>
    </source>
</evidence>
<name>A0AAN7BYH8_9PEZI</name>
<dbReference type="AlphaFoldDB" id="A0AAN7BYH8"/>
<sequence>MFATRVLRQAAAHAERVPSIRFIGKRTIPVHIDHSRQPHPQSPTNSLPSSFTNGSSHTSFSAYRDHAQQFGPLRKTITPEAGIGGAAGSQLGSVAPPPGIFFDRNDLPTRFHRTSLTLDEIEAIESGGAAAFA</sequence>
<comment type="subcellular location">
    <subcellularLocation>
        <location evidence="1">Mitochondrion</location>
    </subcellularLocation>
</comment>
<feature type="region of interest" description="Disordered" evidence="4">
    <location>
        <begin position="33"/>
        <end position="97"/>
    </location>
</feature>
<evidence type="ECO:0000256" key="3">
    <source>
        <dbReference type="ARBA" id="ARBA00043970"/>
    </source>
</evidence>
<dbReference type="Pfam" id="PF10937">
    <property type="entry name" value="Kgd4-YMR31"/>
    <property type="match status" value="1"/>
</dbReference>
<dbReference type="GO" id="GO:0006103">
    <property type="term" value="P:2-oxoglutarate metabolic process"/>
    <property type="evidence" value="ECO:0007669"/>
    <property type="project" value="InterPro"/>
</dbReference>
<protein>
    <submittedName>
        <fullName evidence="5">Uncharacterized protein</fullName>
    </submittedName>
</protein>
<evidence type="ECO:0000256" key="4">
    <source>
        <dbReference type="SAM" id="MobiDB-lite"/>
    </source>
</evidence>
<dbReference type="PANTHER" id="PTHR31601">
    <property type="entry name" value="28S RIBOSOMAL PROTEIN S36, MITOCHONDRIAL"/>
    <property type="match status" value="1"/>
</dbReference>
<proteinExistence type="inferred from homology"/>
<dbReference type="Proteomes" id="UP001301958">
    <property type="component" value="Unassembled WGS sequence"/>
</dbReference>
<dbReference type="EMBL" id="MU865290">
    <property type="protein sequence ID" value="KAK4231895.1"/>
    <property type="molecule type" value="Genomic_DNA"/>
</dbReference>
<dbReference type="GO" id="GO:0005739">
    <property type="term" value="C:mitochondrion"/>
    <property type="evidence" value="ECO:0007669"/>
    <property type="project" value="UniProtKB-SubCell"/>
</dbReference>
<reference evidence="5" key="2">
    <citation type="submission" date="2023-05" db="EMBL/GenBank/DDBJ databases">
        <authorList>
            <consortium name="Lawrence Berkeley National Laboratory"/>
            <person name="Steindorff A."/>
            <person name="Hensen N."/>
            <person name="Bonometti L."/>
            <person name="Westerberg I."/>
            <person name="Brannstrom I.O."/>
            <person name="Guillou S."/>
            <person name="Cros-Aarteil S."/>
            <person name="Calhoun S."/>
            <person name="Haridas S."/>
            <person name="Kuo A."/>
            <person name="Mondo S."/>
            <person name="Pangilinan J."/>
            <person name="Riley R."/>
            <person name="Labutti K."/>
            <person name="Andreopoulos B."/>
            <person name="Lipzen A."/>
            <person name="Chen C."/>
            <person name="Yanf M."/>
            <person name="Daum C."/>
            <person name="Ng V."/>
            <person name="Clum A."/>
            <person name="Ohm R."/>
            <person name="Martin F."/>
            <person name="Silar P."/>
            <person name="Natvig D."/>
            <person name="Lalanne C."/>
            <person name="Gautier V."/>
            <person name="Ament-Velasquez S.L."/>
            <person name="Kruys A."/>
            <person name="Hutchinson M.I."/>
            <person name="Powell A.J."/>
            <person name="Barry K."/>
            <person name="Miller A.N."/>
            <person name="Grigoriev I.V."/>
            <person name="Debuchy R."/>
            <person name="Gladieux P."/>
            <person name="Thoren M.H."/>
            <person name="Johannesson H."/>
        </authorList>
    </citation>
    <scope>NUCLEOTIDE SEQUENCE</scope>
    <source>
        <strain evidence="5">CBS 990.96</strain>
    </source>
</reference>
<keyword evidence="2" id="KW-0496">Mitochondrion</keyword>
<comment type="similarity">
    <text evidence="3">Belongs to the alpha-ketoglutarate dehydrogenase component 4 family.</text>
</comment>
<evidence type="ECO:0000256" key="2">
    <source>
        <dbReference type="ARBA" id="ARBA00023128"/>
    </source>
</evidence>
<reference evidence="5" key="1">
    <citation type="journal article" date="2023" name="Mol. Phylogenet. Evol.">
        <title>Genome-scale phylogeny and comparative genomics of the fungal order Sordariales.</title>
        <authorList>
            <person name="Hensen N."/>
            <person name="Bonometti L."/>
            <person name="Westerberg I."/>
            <person name="Brannstrom I.O."/>
            <person name="Guillou S."/>
            <person name="Cros-Aarteil S."/>
            <person name="Calhoun S."/>
            <person name="Haridas S."/>
            <person name="Kuo A."/>
            <person name="Mondo S."/>
            <person name="Pangilinan J."/>
            <person name="Riley R."/>
            <person name="LaButti K."/>
            <person name="Andreopoulos B."/>
            <person name="Lipzen A."/>
            <person name="Chen C."/>
            <person name="Yan M."/>
            <person name="Daum C."/>
            <person name="Ng V."/>
            <person name="Clum A."/>
            <person name="Steindorff A."/>
            <person name="Ohm R.A."/>
            <person name="Martin F."/>
            <person name="Silar P."/>
            <person name="Natvig D.O."/>
            <person name="Lalanne C."/>
            <person name="Gautier V."/>
            <person name="Ament-Velasquez S.L."/>
            <person name="Kruys A."/>
            <person name="Hutchinson M.I."/>
            <person name="Powell A.J."/>
            <person name="Barry K."/>
            <person name="Miller A.N."/>
            <person name="Grigoriev I.V."/>
            <person name="Debuchy R."/>
            <person name="Gladieux P."/>
            <person name="Hiltunen Thoren M."/>
            <person name="Johannesson H."/>
        </authorList>
    </citation>
    <scope>NUCLEOTIDE SEQUENCE</scope>
    <source>
        <strain evidence="5">CBS 990.96</strain>
    </source>
</reference>
<dbReference type="InterPro" id="IPR020373">
    <property type="entry name" value="Kgd4/YMR-31"/>
</dbReference>
<accession>A0AAN7BYH8</accession>
<gene>
    <name evidence="5" type="ORF">QBC38DRAFT_353479</name>
</gene>
<evidence type="ECO:0000313" key="5">
    <source>
        <dbReference type="EMBL" id="KAK4231895.1"/>
    </source>
</evidence>
<comment type="caution">
    <text evidence="5">The sequence shown here is derived from an EMBL/GenBank/DDBJ whole genome shotgun (WGS) entry which is preliminary data.</text>
</comment>